<evidence type="ECO:0000256" key="3">
    <source>
        <dbReference type="ARBA" id="ARBA00023004"/>
    </source>
</evidence>
<organism evidence="6 7">
    <name type="scientific">Paraburkholderia graminis</name>
    <dbReference type="NCBI Taxonomy" id="60548"/>
    <lineage>
        <taxon>Bacteria</taxon>
        <taxon>Pseudomonadati</taxon>
        <taxon>Pseudomonadota</taxon>
        <taxon>Betaproteobacteria</taxon>
        <taxon>Burkholderiales</taxon>
        <taxon>Burkholderiaceae</taxon>
        <taxon>Paraburkholderia</taxon>
    </lineage>
</organism>
<dbReference type="Proteomes" id="UP001245184">
    <property type="component" value="Unassembled WGS sequence"/>
</dbReference>
<name>A0ABD5CTI7_9BURK</name>
<dbReference type="InterPro" id="IPR009056">
    <property type="entry name" value="Cyt_c-like_dom"/>
</dbReference>
<keyword evidence="2 4" id="KW-0479">Metal-binding</keyword>
<dbReference type="AlphaFoldDB" id="A0ABD5CTI7"/>
<evidence type="ECO:0000256" key="4">
    <source>
        <dbReference type="PROSITE-ProRule" id="PRU00433"/>
    </source>
</evidence>
<dbReference type="SUPFAM" id="SSF46626">
    <property type="entry name" value="Cytochrome c"/>
    <property type="match status" value="1"/>
</dbReference>
<dbReference type="RefSeq" id="WP_310035751.1">
    <property type="nucleotide sequence ID" value="NZ_JAVIZN010000003.1"/>
</dbReference>
<comment type="caution">
    <text evidence="6">The sequence shown here is derived from an EMBL/GenBank/DDBJ whole genome shotgun (WGS) entry which is preliminary data.</text>
</comment>
<accession>A0ABD5CTI7</accession>
<dbReference type="PROSITE" id="PS51007">
    <property type="entry name" value="CYTC"/>
    <property type="match status" value="1"/>
</dbReference>
<reference evidence="6 7" key="1">
    <citation type="submission" date="2023-08" db="EMBL/GenBank/DDBJ databases">
        <title>Genome sequencing of plant associated microbes to promote plant fitness in Sorghum bicolor and Oryza sativa.</title>
        <authorList>
            <person name="Coleman-Derr D."/>
        </authorList>
    </citation>
    <scope>NUCLEOTIDE SEQUENCE [LARGE SCALE GENOMIC DNA]</scope>
    <source>
        <strain evidence="6 7">SLBN-33</strain>
    </source>
</reference>
<keyword evidence="1 4" id="KW-0349">Heme</keyword>
<dbReference type="GO" id="GO:0046872">
    <property type="term" value="F:metal ion binding"/>
    <property type="evidence" value="ECO:0007669"/>
    <property type="project" value="UniProtKB-KW"/>
</dbReference>
<evidence type="ECO:0000256" key="2">
    <source>
        <dbReference type="ARBA" id="ARBA00022723"/>
    </source>
</evidence>
<evidence type="ECO:0000313" key="7">
    <source>
        <dbReference type="Proteomes" id="UP001245184"/>
    </source>
</evidence>
<dbReference type="InterPro" id="IPR036909">
    <property type="entry name" value="Cyt_c-like_dom_sf"/>
</dbReference>
<evidence type="ECO:0000313" key="6">
    <source>
        <dbReference type="EMBL" id="MDR6208306.1"/>
    </source>
</evidence>
<evidence type="ECO:0000256" key="1">
    <source>
        <dbReference type="ARBA" id="ARBA00022617"/>
    </source>
</evidence>
<feature type="domain" description="Cytochrome c" evidence="5">
    <location>
        <begin position="71"/>
        <end position="159"/>
    </location>
</feature>
<protein>
    <submittedName>
        <fullName evidence="6">Mono/diheme cytochrome c family protein</fullName>
    </submittedName>
</protein>
<dbReference type="Gene3D" id="1.10.760.10">
    <property type="entry name" value="Cytochrome c-like domain"/>
    <property type="match status" value="1"/>
</dbReference>
<dbReference type="EMBL" id="JAVIZN010000003">
    <property type="protein sequence ID" value="MDR6208306.1"/>
    <property type="molecule type" value="Genomic_DNA"/>
</dbReference>
<proteinExistence type="predicted"/>
<keyword evidence="3 4" id="KW-0408">Iron</keyword>
<sequence>MAYLNVESAAYPWPKLNGVNIGPLRLQWGGSEKRGIRENQWTYSITAIDIVQTPATRFAAIRPSPDLAADSPVLEGFVTFQRVCFSCHTLNGAGDSQFGPDLNFPYSLVEYLGDERLLAYLREPQSLHLWPSAKMHPLERSTVSDSELNDLMLYFHHMSRRKTDFSREAAGK</sequence>
<gene>
    <name evidence="6" type="ORF">QF025_007107</name>
</gene>
<dbReference type="Pfam" id="PF00034">
    <property type="entry name" value="Cytochrom_C"/>
    <property type="match status" value="1"/>
</dbReference>
<evidence type="ECO:0000259" key="5">
    <source>
        <dbReference type="PROSITE" id="PS51007"/>
    </source>
</evidence>